<dbReference type="OrthoDB" id="4159154at2759"/>
<gene>
    <name evidence="3" type="ORF">MYCTH_2112701</name>
</gene>
<evidence type="ECO:0000313" key="4">
    <source>
        <dbReference type="Proteomes" id="UP000007322"/>
    </source>
</evidence>
<dbReference type="OMA" id="YSIHVMA"/>
<dbReference type="PANTHER" id="PTHR28019">
    <property type="entry name" value="CELL MEMBRANE PROTEIN YLR413W-RELATED"/>
    <property type="match status" value="1"/>
</dbReference>
<feature type="compositionally biased region" description="Low complexity" evidence="1">
    <location>
        <begin position="322"/>
        <end position="337"/>
    </location>
</feature>
<protein>
    <submittedName>
        <fullName evidence="3">Uncharacterized protein</fullName>
    </submittedName>
</protein>
<feature type="transmembrane region" description="Helical" evidence="2">
    <location>
        <begin position="235"/>
        <end position="262"/>
    </location>
</feature>
<keyword evidence="2" id="KW-0472">Membrane</keyword>
<accession>G2QL26</accession>
<dbReference type="InParanoid" id="G2QL26"/>
<dbReference type="GO" id="GO:0051285">
    <property type="term" value="C:cell cortex of cell tip"/>
    <property type="evidence" value="ECO:0007669"/>
    <property type="project" value="TreeGrafter"/>
</dbReference>
<dbReference type="GeneID" id="11513806"/>
<feature type="transmembrane region" description="Helical" evidence="2">
    <location>
        <begin position="284"/>
        <end position="310"/>
    </location>
</feature>
<reference evidence="3 4" key="1">
    <citation type="journal article" date="2011" name="Nat. Biotechnol.">
        <title>Comparative genomic analysis of the thermophilic biomass-degrading fungi Myceliophthora thermophila and Thielavia terrestris.</title>
        <authorList>
            <person name="Berka R.M."/>
            <person name="Grigoriev I.V."/>
            <person name="Otillar R."/>
            <person name="Salamov A."/>
            <person name="Grimwood J."/>
            <person name="Reid I."/>
            <person name="Ishmael N."/>
            <person name="John T."/>
            <person name="Darmond C."/>
            <person name="Moisan M.-C."/>
            <person name="Henrissat B."/>
            <person name="Coutinho P.M."/>
            <person name="Lombard V."/>
            <person name="Natvig D.O."/>
            <person name="Lindquist E."/>
            <person name="Schmutz J."/>
            <person name="Lucas S."/>
            <person name="Harris P."/>
            <person name="Powlowski J."/>
            <person name="Bellemare A."/>
            <person name="Taylor D."/>
            <person name="Butler G."/>
            <person name="de Vries R.P."/>
            <person name="Allijn I.E."/>
            <person name="van den Brink J."/>
            <person name="Ushinsky S."/>
            <person name="Storms R."/>
            <person name="Powell A.J."/>
            <person name="Paulsen I.T."/>
            <person name="Elbourne L.D.H."/>
            <person name="Baker S.E."/>
            <person name="Magnuson J."/>
            <person name="LaBoissiere S."/>
            <person name="Clutterbuck A.J."/>
            <person name="Martinez D."/>
            <person name="Wogulis M."/>
            <person name="de Leon A.L."/>
            <person name="Rey M.W."/>
            <person name="Tsang A."/>
        </authorList>
    </citation>
    <scope>NUCLEOTIDE SEQUENCE [LARGE SCALE GENOMIC DNA]</scope>
    <source>
        <strain evidence="4">ATCC 42464 / BCRC 31852 / DSM 1799</strain>
    </source>
</reference>
<evidence type="ECO:0000256" key="2">
    <source>
        <dbReference type="SAM" id="Phobius"/>
    </source>
</evidence>
<dbReference type="InterPro" id="IPR009571">
    <property type="entry name" value="SUR7/Rim9-like_fungi"/>
</dbReference>
<feature type="transmembrane region" description="Helical" evidence="2">
    <location>
        <begin position="199"/>
        <end position="223"/>
    </location>
</feature>
<dbReference type="AlphaFoldDB" id="G2QL26"/>
<dbReference type="VEuPathDB" id="FungiDB:MYCTH_2112701"/>
<keyword evidence="2" id="KW-1133">Transmembrane helix</keyword>
<organism evidence="3 4">
    <name type="scientific">Thermothelomyces thermophilus (strain ATCC 42464 / BCRC 31852 / DSM 1799)</name>
    <name type="common">Sporotrichum thermophile</name>
    <dbReference type="NCBI Taxonomy" id="573729"/>
    <lineage>
        <taxon>Eukaryota</taxon>
        <taxon>Fungi</taxon>
        <taxon>Dikarya</taxon>
        <taxon>Ascomycota</taxon>
        <taxon>Pezizomycotina</taxon>
        <taxon>Sordariomycetes</taxon>
        <taxon>Sordariomycetidae</taxon>
        <taxon>Sordariales</taxon>
        <taxon>Chaetomiaceae</taxon>
        <taxon>Thermothelomyces</taxon>
    </lineage>
</organism>
<dbReference type="KEGG" id="mtm:MYCTH_2112701"/>
<evidence type="ECO:0000256" key="1">
    <source>
        <dbReference type="SAM" id="MobiDB-lite"/>
    </source>
</evidence>
<dbReference type="GO" id="GO:0005886">
    <property type="term" value="C:plasma membrane"/>
    <property type="evidence" value="ECO:0007669"/>
    <property type="project" value="InterPro"/>
</dbReference>
<dbReference type="PANTHER" id="PTHR28019:SF2">
    <property type="entry name" value="CELL MEMBRANE PROTEIN YLR413W-RELATED"/>
    <property type="match status" value="1"/>
</dbReference>
<dbReference type="RefSeq" id="XP_003665903.1">
    <property type="nucleotide sequence ID" value="XM_003665855.1"/>
</dbReference>
<evidence type="ECO:0000313" key="3">
    <source>
        <dbReference type="EMBL" id="AEO60658.1"/>
    </source>
</evidence>
<dbReference type="GO" id="GO:0031505">
    <property type="term" value="P:fungal-type cell wall organization"/>
    <property type="evidence" value="ECO:0007669"/>
    <property type="project" value="TreeGrafter"/>
</dbReference>
<name>G2QL26_THET4</name>
<sequence length="337" mass="36166">MKYPGGGGPFHEKAFKISLVVTSFISVLLTAIVLSAGTDAGRLEQLHILYIDTSKIGKEVVSNAGSKVSDACDSIPDVDPPKLPKIPIFGRDSARDVLEVRSLSDACKNAVKEGEKKVGEVTESAAASIGLKQYYSVHIGALCEGDIEDEKPKVKTCTRKFHAGSTEISNSVEPLKKIPGAEDIGEKISEIPNKIARTAYPFLVIVLLLALAFLFAIGVACLEGDSKLQNILQEISLWGAIICVTLSSLGLFVCATLITAVAEEIKDKINKFNNVGIFAGTSPALYALMWVSLVFTWISLGMLIYLWILAHKGTRTSKDRSQTTTPGGSTSGFMMPK</sequence>
<dbReference type="HOGENOM" id="CLU_674702_0_0_1"/>
<dbReference type="STRING" id="573729.G2QL26"/>
<keyword evidence="2" id="KW-0812">Transmembrane</keyword>
<keyword evidence="4" id="KW-1185">Reference proteome</keyword>
<dbReference type="Proteomes" id="UP000007322">
    <property type="component" value="Chromosome 6"/>
</dbReference>
<dbReference type="EMBL" id="CP003007">
    <property type="protein sequence ID" value="AEO60658.1"/>
    <property type="molecule type" value="Genomic_DNA"/>
</dbReference>
<dbReference type="InterPro" id="IPR052413">
    <property type="entry name" value="SUR7_domain"/>
</dbReference>
<feature type="region of interest" description="Disordered" evidence="1">
    <location>
        <begin position="317"/>
        <end position="337"/>
    </location>
</feature>
<proteinExistence type="predicted"/>
<dbReference type="eggNOG" id="ENOG502T4HZ">
    <property type="taxonomic scope" value="Eukaryota"/>
</dbReference>
<dbReference type="Pfam" id="PF06687">
    <property type="entry name" value="SUR7"/>
    <property type="match status" value="1"/>
</dbReference>